<organism evidence="1">
    <name type="scientific">Rhizophora mucronata</name>
    <name type="common">Asiatic mangrove</name>
    <dbReference type="NCBI Taxonomy" id="61149"/>
    <lineage>
        <taxon>Eukaryota</taxon>
        <taxon>Viridiplantae</taxon>
        <taxon>Streptophyta</taxon>
        <taxon>Embryophyta</taxon>
        <taxon>Tracheophyta</taxon>
        <taxon>Spermatophyta</taxon>
        <taxon>Magnoliopsida</taxon>
        <taxon>eudicotyledons</taxon>
        <taxon>Gunneridae</taxon>
        <taxon>Pentapetalae</taxon>
        <taxon>rosids</taxon>
        <taxon>fabids</taxon>
        <taxon>Malpighiales</taxon>
        <taxon>Rhizophoraceae</taxon>
        <taxon>Rhizophora</taxon>
    </lineage>
</organism>
<evidence type="ECO:0000313" key="1">
    <source>
        <dbReference type="EMBL" id="MBX67816.1"/>
    </source>
</evidence>
<proteinExistence type="predicted"/>
<accession>A0A2P2QLG4</accession>
<dbReference type="EMBL" id="GGEC01087332">
    <property type="protein sequence ID" value="MBX67816.1"/>
    <property type="molecule type" value="Transcribed_RNA"/>
</dbReference>
<dbReference type="AlphaFoldDB" id="A0A2P2QLG4"/>
<protein>
    <submittedName>
        <fullName evidence="1">Uncharacterized protein</fullName>
    </submittedName>
</protein>
<sequence>MCGIKFKDHRIGGWLRTSTWYFVQQSGSEMRFQEYSSFLAKNI</sequence>
<reference evidence="1" key="1">
    <citation type="submission" date="2018-02" db="EMBL/GenBank/DDBJ databases">
        <title>Rhizophora mucronata_Transcriptome.</title>
        <authorList>
            <person name="Meera S.P."/>
            <person name="Sreeshan A."/>
            <person name="Augustine A."/>
        </authorList>
    </citation>
    <scope>NUCLEOTIDE SEQUENCE</scope>
    <source>
        <tissue evidence="1">Leaf</tissue>
    </source>
</reference>
<name>A0A2P2QLG4_RHIMU</name>